<dbReference type="OrthoDB" id="5062115at2759"/>
<gene>
    <name evidence="2" type="ORF">APLA_LOCUS7800</name>
</gene>
<evidence type="ECO:0000313" key="2">
    <source>
        <dbReference type="EMBL" id="CAB3239504.1"/>
    </source>
</evidence>
<dbReference type="Proteomes" id="UP000494106">
    <property type="component" value="Unassembled WGS sequence"/>
</dbReference>
<evidence type="ECO:0000313" key="3">
    <source>
        <dbReference type="Proteomes" id="UP000494106"/>
    </source>
</evidence>
<reference evidence="2 3" key="1">
    <citation type="submission" date="2020-04" db="EMBL/GenBank/DDBJ databases">
        <authorList>
            <person name="Wallbank WR R."/>
            <person name="Pardo Diaz C."/>
            <person name="Kozak K."/>
            <person name="Martin S."/>
            <person name="Jiggins C."/>
            <person name="Moest M."/>
            <person name="Warren A I."/>
            <person name="Byers J.R.P. K."/>
            <person name="Montejo-Kovacevich G."/>
            <person name="Yen C E."/>
        </authorList>
    </citation>
    <scope>NUCLEOTIDE SEQUENCE [LARGE SCALE GENOMIC DNA]</scope>
</reference>
<feature type="region of interest" description="Disordered" evidence="1">
    <location>
        <begin position="21"/>
        <end position="58"/>
    </location>
</feature>
<dbReference type="AlphaFoldDB" id="A0A8S0ZZG8"/>
<keyword evidence="3" id="KW-1185">Reference proteome</keyword>
<dbReference type="EMBL" id="CADEBC010000503">
    <property type="protein sequence ID" value="CAB3239504.1"/>
    <property type="molecule type" value="Genomic_DNA"/>
</dbReference>
<organism evidence="2 3">
    <name type="scientific">Arctia plantaginis</name>
    <name type="common">Wood tiger moth</name>
    <name type="synonym">Phalaena plantaginis</name>
    <dbReference type="NCBI Taxonomy" id="874455"/>
    <lineage>
        <taxon>Eukaryota</taxon>
        <taxon>Metazoa</taxon>
        <taxon>Ecdysozoa</taxon>
        <taxon>Arthropoda</taxon>
        <taxon>Hexapoda</taxon>
        <taxon>Insecta</taxon>
        <taxon>Pterygota</taxon>
        <taxon>Neoptera</taxon>
        <taxon>Endopterygota</taxon>
        <taxon>Lepidoptera</taxon>
        <taxon>Glossata</taxon>
        <taxon>Ditrysia</taxon>
        <taxon>Noctuoidea</taxon>
        <taxon>Erebidae</taxon>
        <taxon>Arctiinae</taxon>
        <taxon>Arctia</taxon>
    </lineage>
</organism>
<evidence type="ECO:0000256" key="1">
    <source>
        <dbReference type="SAM" id="MobiDB-lite"/>
    </source>
</evidence>
<sequence length="130" mass="14786">MSAEGAGGCVNKAFEGADDGFHTIDLRNGRSTNNDDNQNRPQAEPETEPPPSNPVEHKEDRALRCGWGMFRPSWLQRFRTAKWALFWLCWAGAIQGHSTPSYVNVRSKCYEDCPVKVFHVPCNKLPWEHE</sequence>
<protein>
    <submittedName>
        <fullName evidence="2">Uncharacterized protein</fullName>
    </submittedName>
</protein>
<comment type="caution">
    <text evidence="2">The sequence shown here is derived from an EMBL/GenBank/DDBJ whole genome shotgun (WGS) entry which is preliminary data.</text>
</comment>
<accession>A0A8S0ZZG8</accession>
<proteinExistence type="predicted"/>
<name>A0A8S0ZZG8_ARCPL</name>
<feature type="compositionally biased region" description="Polar residues" evidence="1">
    <location>
        <begin position="29"/>
        <end position="41"/>
    </location>
</feature>